<evidence type="ECO:0000256" key="4">
    <source>
        <dbReference type="PIRSR" id="PIRSR600407-2"/>
    </source>
</evidence>
<accession>A0A3S0Z8V0</accession>
<keyword evidence="6" id="KW-1133">Transmembrane helix</keyword>
<dbReference type="Proteomes" id="UP000271974">
    <property type="component" value="Unassembled WGS sequence"/>
</dbReference>
<gene>
    <name evidence="7" type="ORF">EGW08_020209</name>
</gene>
<dbReference type="PANTHER" id="PTHR11782:SF83">
    <property type="entry name" value="GUANOSINE-DIPHOSPHATASE"/>
    <property type="match status" value="1"/>
</dbReference>
<keyword evidence="4" id="KW-0547">Nucleotide-binding</keyword>
<keyword evidence="8" id="KW-1185">Reference proteome</keyword>
<organism evidence="7 8">
    <name type="scientific">Elysia chlorotica</name>
    <name type="common">Eastern emerald elysia</name>
    <name type="synonym">Sea slug</name>
    <dbReference type="NCBI Taxonomy" id="188477"/>
    <lineage>
        <taxon>Eukaryota</taxon>
        <taxon>Metazoa</taxon>
        <taxon>Spiralia</taxon>
        <taxon>Lophotrochozoa</taxon>
        <taxon>Mollusca</taxon>
        <taxon>Gastropoda</taxon>
        <taxon>Heterobranchia</taxon>
        <taxon>Euthyneura</taxon>
        <taxon>Panpulmonata</taxon>
        <taxon>Sacoglossa</taxon>
        <taxon>Placobranchoidea</taxon>
        <taxon>Plakobranchidae</taxon>
        <taxon>Elysia</taxon>
    </lineage>
</organism>
<evidence type="ECO:0000256" key="5">
    <source>
        <dbReference type="RuleBase" id="RU003833"/>
    </source>
</evidence>
<dbReference type="InterPro" id="IPR029071">
    <property type="entry name" value="Ubiquitin-like_domsf"/>
</dbReference>
<proteinExistence type="inferred from homology"/>
<comment type="similarity">
    <text evidence="1 5">Belongs to the GDA1/CD39 NTPase family.</text>
</comment>
<protein>
    <recommendedName>
        <fullName evidence="9">Ubiquitin-like domain-containing protein</fullName>
    </recommendedName>
</protein>
<keyword evidence="6" id="KW-0812">Transmembrane</keyword>
<dbReference type="GO" id="GO:0017111">
    <property type="term" value="F:ribonucleoside triphosphate phosphatase activity"/>
    <property type="evidence" value="ECO:0007669"/>
    <property type="project" value="TreeGrafter"/>
</dbReference>
<feature type="transmembrane region" description="Helical" evidence="6">
    <location>
        <begin position="94"/>
        <end position="117"/>
    </location>
</feature>
<dbReference type="Gene3D" id="3.30.420.40">
    <property type="match status" value="1"/>
</dbReference>
<evidence type="ECO:0000313" key="7">
    <source>
        <dbReference type="EMBL" id="RUS72025.1"/>
    </source>
</evidence>
<dbReference type="EMBL" id="RQTK01001126">
    <property type="protein sequence ID" value="RUS72025.1"/>
    <property type="molecule type" value="Genomic_DNA"/>
</dbReference>
<dbReference type="GO" id="GO:0005886">
    <property type="term" value="C:plasma membrane"/>
    <property type="evidence" value="ECO:0007669"/>
    <property type="project" value="TreeGrafter"/>
</dbReference>
<keyword evidence="4" id="KW-0067">ATP-binding</keyword>
<dbReference type="GO" id="GO:0004382">
    <property type="term" value="F:GDP phosphatase activity"/>
    <property type="evidence" value="ECO:0007669"/>
    <property type="project" value="TreeGrafter"/>
</dbReference>
<dbReference type="OrthoDB" id="6372431at2759"/>
<feature type="binding site" evidence="4">
    <location>
        <begin position="297"/>
        <end position="301"/>
    </location>
    <ligand>
        <name>ATP</name>
        <dbReference type="ChEBI" id="CHEBI:30616"/>
    </ligand>
</feature>
<evidence type="ECO:0000256" key="6">
    <source>
        <dbReference type="SAM" id="Phobius"/>
    </source>
</evidence>
<keyword evidence="2 5" id="KW-0378">Hydrolase</keyword>
<comment type="caution">
    <text evidence="7">The sequence shown here is derived from an EMBL/GenBank/DDBJ whole genome shotgun (WGS) entry which is preliminary data.</text>
</comment>
<dbReference type="CDD" id="cd24044">
    <property type="entry name" value="ASKHA_NBD_NTPDase1-like"/>
    <property type="match status" value="1"/>
</dbReference>
<evidence type="ECO:0000256" key="2">
    <source>
        <dbReference type="ARBA" id="ARBA00022801"/>
    </source>
</evidence>
<dbReference type="InterPro" id="IPR000407">
    <property type="entry name" value="GDA1_CD39_NTPase"/>
</dbReference>
<dbReference type="Pfam" id="PF01150">
    <property type="entry name" value="GDA1_CD39"/>
    <property type="match status" value="1"/>
</dbReference>
<feature type="transmembrane region" description="Helical" evidence="6">
    <location>
        <begin position="559"/>
        <end position="580"/>
    </location>
</feature>
<evidence type="ECO:0000313" key="8">
    <source>
        <dbReference type="Proteomes" id="UP000271974"/>
    </source>
</evidence>
<dbReference type="PANTHER" id="PTHR11782">
    <property type="entry name" value="ADENOSINE/GUANOSINE DIPHOSPHATASE"/>
    <property type="match status" value="1"/>
</dbReference>
<dbReference type="SUPFAM" id="SSF54236">
    <property type="entry name" value="Ubiquitin-like"/>
    <property type="match status" value="1"/>
</dbReference>
<dbReference type="AlphaFoldDB" id="A0A3S0Z8V0"/>
<sequence length="602" mass="66584">MNEIEVTVQSILPPEEPQGRFSIRISKDATVEDLLKQLCKEARVPVKLQFALRSSGHNVLQRKDSLMKRNISDGSVLHWTTEDANRRSFKCNTFCFLAALSFFIGVGGIVTICVVRYERLEPVMDYAIVFDAGSTHTSMFVYKWDAAKNKGTAVARQLGETCTAKGHGIGSFESNPSGAGASLMLCLKEAETLIPSEKYSNTPVYLGATAGMRLIKLKNPTAADAILVSVRDTFSVSKFKLIDGKTSVRIISGADEGLFSWVTSNYLSNAFNVEMPWVKGPIPRFQYSSAGALDLGGASTQITFIPEKGTVIPQGYGHKVKLYGEDYNVYTHSFLCYGVVQMFNSIHASLIKKATPSATTIEHVCLPKGYTMTKPTSKIFASPCVSGSVTERNITFKGVGNQEECTALLSDTLFNKTSCPFSQCSFNGVYQPNVTGPFFAFSSYFYAAQFMNLTQNSAYFGYDEFKNATTNLCQKTWSELLEIPLADEEEKKNLMQYCVQAQYISLLLHNNFNFTEEHFNSINFVSEVLGSEVGWTLGFILNESDLYATNKNSPKISTVLFSLLMVLFILFILAAIGLAWTSYKVNHSSGAMYVKMNSYNAI</sequence>
<reference evidence="7 8" key="1">
    <citation type="submission" date="2019-01" db="EMBL/GenBank/DDBJ databases">
        <title>A draft genome assembly of the solar-powered sea slug Elysia chlorotica.</title>
        <authorList>
            <person name="Cai H."/>
            <person name="Li Q."/>
            <person name="Fang X."/>
            <person name="Li J."/>
            <person name="Curtis N.E."/>
            <person name="Altenburger A."/>
            <person name="Shibata T."/>
            <person name="Feng M."/>
            <person name="Maeda T."/>
            <person name="Schwartz J.A."/>
            <person name="Shigenobu S."/>
            <person name="Lundholm N."/>
            <person name="Nishiyama T."/>
            <person name="Yang H."/>
            <person name="Hasebe M."/>
            <person name="Li S."/>
            <person name="Pierce S.K."/>
            <person name="Wang J."/>
        </authorList>
    </citation>
    <scope>NUCLEOTIDE SEQUENCE [LARGE SCALE GENOMIC DNA]</scope>
    <source>
        <strain evidence="7">EC2010</strain>
        <tissue evidence="7">Whole organism of an adult</tissue>
    </source>
</reference>
<dbReference type="STRING" id="188477.A0A3S0Z8V0"/>
<evidence type="ECO:0000256" key="1">
    <source>
        <dbReference type="ARBA" id="ARBA00009283"/>
    </source>
</evidence>
<dbReference type="PROSITE" id="PS01238">
    <property type="entry name" value="GDA1_CD39_NTPASE"/>
    <property type="match status" value="1"/>
</dbReference>
<dbReference type="GO" id="GO:0045134">
    <property type="term" value="F:UDP phosphatase activity"/>
    <property type="evidence" value="ECO:0007669"/>
    <property type="project" value="TreeGrafter"/>
</dbReference>
<name>A0A3S0Z8V0_ELYCH</name>
<evidence type="ECO:0000256" key="3">
    <source>
        <dbReference type="PIRSR" id="PIRSR600407-1"/>
    </source>
</evidence>
<dbReference type="GO" id="GO:0009134">
    <property type="term" value="P:nucleoside diphosphate catabolic process"/>
    <property type="evidence" value="ECO:0007669"/>
    <property type="project" value="TreeGrafter"/>
</dbReference>
<keyword evidence="6" id="KW-0472">Membrane</keyword>
<evidence type="ECO:0008006" key="9">
    <source>
        <dbReference type="Google" id="ProtNLM"/>
    </source>
</evidence>
<dbReference type="GO" id="GO:0005524">
    <property type="term" value="F:ATP binding"/>
    <property type="evidence" value="ECO:0007669"/>
    <property type="project" value="UniProtKB-KW"/>
</dbReference>
<dbReference type="Gene3D" id="3.30.420.150">
    <property type="entry name" value="Exopolyphosphatase. Domain 2"/>
    <property type="match status" value="1"/>
</dbReference>
<feature type="active site" description="Proton acceptor" evidence="3">
    <location>
        <position position="256"/>
    </location>
</feature>